<dbReference type="EMBL" id="MH923363">
    <property type="protein sequence ID" value="QBQ01684.1"/>
    <property type="molecule type" value="Genomic_DNA"/>
</dbReference>
<evidence type="ECO:0000313" key="2">
    <source>
        <dbReference type="Proteomes" id="UP000831479"/>
    </source>
</evidence>
<keyword evidence="2" id="KW-1185">Reference proteome</keyword>
<reference evidence="1" key="1">
    <citation type="journal article" date="2019" name="Genomics">
        <title>Genome sequence analysis and organization of the Hyphantria cunea granulovirus (HycuGV-Hc1) from Turkey.</title>
        <authorList>
            <person name="Gencer D."/>
            <person name="Bayramoglu Z."/>
            <person name="Nalcacioglu R."/>
            <person name="Demirbag Z."/>
            <person name="Demir I."/>
        </authorList>
    </citation>
    <scope>NUCLEOTIDE SEQUENCE</scope>
    <source>
        <strain evidence="1">Hc1</strain>
    </source>
</reference>
<protein>
    <submittedName>
        <fullName evidence="1">Me53</fullName>
    </submittedName>
</protein>
<dbReference type="GO" id="GO:0003677">
    <property type="term" value="F:DNA binding"/>
    <property type="evidence" value="ECO:0007669"/>
    <property type="project" value="InterPro"/>
</dbReference>
<dbReference type="Pfam" id="PF06061">
    <property type="entry name" value="Baculo_ME53"/>
    <property type="match status" value="1"/>
</dbReference>
<gene>
    <name evidence="1" type="ORF">HycuGV_00131</name>
</gene>
<dbReference type="InterPro" id="IPR010336">
    <property type="entry name" value="Baculo_ME53"/>
</dbReference>
<dbReference type="GO" id="GO:0008270">
    <property type="term" value="F:zinc ion binding"/>
    <property type="evidence" value="ECO:0007669"/>
    <property type="project" value="InterPro"/>
</dbReference>
<proteinExistence type="predicted"/>
<sequence>MADDIRVQFLARETREVLNFVIDLALNIANNNKTLLNYNINCCECKLNFKHIYTTTLVPYIFVPIKNWLLLETEDIQFCCLMCSQQMRVMDLIEIYPTITLHNLRKLMYNKILKIFVFNFVNSEIVHCKRYIITESLEHTLDVALREKSEKEEIEKIVLLNNSVKIAQDTVTDLRVDYGKYYLFSRKLAFNRQLVDSIVKPTTTFVLEVYYKEFKDYQPFMVYFNKCTVHECEWCRGKLWHNTVPILFCSQCGFTDPQYWFKKKIMMVPFWKGNYNYAKTYWKIVKKSKTHPVTLMLYDVNVSRDHK</sequence>
<dbReference type="Proteomes" id="UP000831479">
    <property type="component" value="Segment"/>
</dbReference>
<accession>A0AAE6D0L8</accession>
<organism evidence="1 2">
    <name type="scientific">Hyphantria cunea granulovirus</name>
    <dbReference type="NCBI Taxonomy" id="307448"/>
    <lineage>
        <taxon>Viruses</taxon>
        <taxon>Viruses incertae sedis</taxon>
        <taxon>Naldaviricetes</taxon>
        <taxon>Lefavirales</taxon>
        <taxon>Baculoviridae</taxon>
        <taxon>Betabaculovirus</taxon>
        <taxon>Betabaculovirus hycuneae</taxon>
    </lineage>
</organism>
<name>A0AAE6D0L8_9BBAC</name>
<evidence type="ECO:0000313" key="1">
    <source>
        <dbReference type="EMBL" id="QBQ01684.1"/>
    </source>
</evidence>